<dbReference type="Proteomes" id="UP000600365">
    <property type="component" value="Unassembled WGS sequence"/>
</dbReference>
<organism evidence="1 2">
    <name type="scientific">Streptomyces albiflavescens</name>
    <dbReference type="NCBI Taxonomy" id="1623582"/>
    <lineage>
        <taxon>Bacteria</taxon>
        <taxon>Bacillati</taxon>
        <taxon>Actinomycetota</taxon>
        <taxon>Actinomycetes</taxon>
        <taxon>Kitasatosporales</taxon>
        <taxon>Streptomycetaceae</taxon>
        <taxon>Streptomyces</taxon>
    </lineage>
</organism>
<gene>
    <name evidence="1" type="ORF">GCM10011579_068360</name>
</gene>
<dbReference type="EMBL" id="BMMM01000014">
    <property type="protein sequence ID" value="GGN81594.1"/>
    <property type="molecule type" value="Genomic_DNA"/>
</dbReference>
<sequence>MWKGLRSRLSFGGRKSGGHSVTRLSVDGRIRPLHREFALFTQAASLGGDQDVALLATTFRAFASPSSEMPPAVRLIAAPGQDIDAISRSALYCLRCLTEHSISTLAMGPLQGRDPQLACVNCGYPDAVLVHDRRRSAGHREPHVIRHVDGTGL</sequence>
<proteinExistence type="predicted"/>
<dbReference type="AlphaFoldDB" id="A0A918D7W3"/>
<keyword evidence="2" id="KW-1185">Reference proteome</keyword>
<protein>
    <submittedName>
        <fullName evidence="1">Uncharacterized protein</fullName>
    </submittedName>
</protein>
<accession>A0A918D7W3</accession>
<name>A0A918D7W3_9ACTN</name>
<comment type="caution">
    <text evidence="1">The sequence shown here is derived from an EMBL/GenBank/DDBJ whole genome shotgun (WGS) entry which is preliminary data.</text>
</comment>
<reference evidence="1 2" key="1">
    <citation type="journal article" date="2014" name="Int. J. Syst. Evol. Microbiol.">
        <title>Complete genome sequence of Corynebacterium casei LMG S-19264T (=DSM 44701T), isolated from a smear-ripened cheese.</title>
        <authorList>
            <consortium name="US DOE Joint Genome Institute (JGI-PGF)"/>
            <person name="Walter F."/>
            <person name="Albersmeier A."/>
            <person name="Kalinowski J."/>
            <person name="Ruckert C."/>
        </authorList>
    </citation>
    <scope>NUCLEOTIDE SEQUENCE [LARGE SCALE GENOMIC DNA]</scope>
    <source>
        <strain evidence="1 2">CGMCC 4.7111</strain>
    </source>
</reference>
<evidence type="ECO:0000313" key="1">
    <source>
        <dbReference type="EMBL" id="GGN81594.1"/>
    </source>
</evidence>
<evidence type="ECO:0000313" key="2">
    <source>
        <dbReference type="Proteomes" id="UP000600365"/>
    </source>
</evidence>